<dbReference type="GO" id="GO:0019684">
    <property type="term" value="P:photosynthesis, light reaction"/>
    <property type="evidence" value="ECO:0007669"/>
    <property type="project" value="UniProtKB-UniRule"/>
</dbReference>
<accession>A0A8A2H7V2</accession>
<feature type="transmembrane region" description="Helical" evidence="7">
    <location>
        <begin position="410"/>
        <end position="431"/>
    </location>
</feature>
<feature type="transmembrane region" description="Helical" evidence="7">
    <location>
        <begin position="20"/>
        <end position="38"/>
    </location>
</feature>
<keyword evidence="6 7" id="KW-0472">Membrane</keyword>
<feature type="transmembrane region" description="Helical" evidence="7">
    <location>
        <begin position="207"/>
        <end position="228"/>
    </location>
</feature>
<dbReference type="InterPro" id="IPR010096">
    <property type="entry name" value="NADH-Q_OxRdtase_suN/2"/>
</dbReference>
<geneLocation type="chloroplast" evidence="9"/>
<dbReference type="GeneID" id="69223323"/>
<feature type="transmembrane region" description="Helical" evidence="7">
    <location>
        <begin position="45"/>
        <end position="62"/>
    </location>
</feature>
<evidence type="ECO:0000256" key="2">
    <source>
        <dbReference type="ARBA" id="ARBA00022692"/>
    </source>
</evidence>
<comment type="subunit">
    <text evidence="7">NDH is composed of at least 16 different subunits, 5 of which are encoded in the nucleus.</text>
</comment>
<dbReference type="GO" id="GO:0016655">
    <property type="term" value="F:oxidoreductase activity, acting on NAD(P)H, quinone or similar compound as acceptor"/>
    <property type="evidence" value="ECO:0007669"/>
    <property type="project" value="UniProtKB-UniRule"/>
</dbReference>
<feature type="transmembrane region" description="Helical" evidence="7">
    <location>
        <begin position="165"/>
        <end position="187"/>
    </location>
</feature>
<dbReference type="NCBIfam" id="NF002701">
    <property type="entry name" value="PRK02504.1"/>
    <property type="match status" value="1"/>
</dbReference>
<dbReference type="GO" id="GO:0009535">
    <property type="term" value="C:chloroplast thylakoid membrane"/>
    <property type="evidence" value="ECO:0007669"/>
    <property type="project" value="UniProtKB-SubCell"/>
</dbReference>
<keyword evidence="2 7" id="KW-0812">Transmembrane</keyword>
<keyword evidence="9" id="KW-0934">Plastid</keyword>
<evidence type="ECO:0000256" key="7">
    <source>
        <dbReference type="HAMAP-Rule" id="MF_00445"/>
    </source>
</evidence>
<comment type="catalytic activity">
    <reaction evidence="7">
        <text>a plastoquinone + NADH + (n+1) H(+)(in) = a plastoquinol + NAD(+) + n H(+)(out)</text>
        <dbReference type="Rhea" id="RHEA:42608"/>
        <dbReference type="Rhea" id="RHEA-COMP:9561"/>
        <dbReference type="Rhea" id="RHEA-COMP:9562"/>
        <dbReference type="ChEBI" id="CHEBI:15378"/>
        <dbReference type="ChEBI" id="CHEBI:17757"/>
        <dbReference type="ChEBI" id="CHEBI:57540"/>
        <dbReference type="ChEBI" id="CHEBI:57945"/>
        <dbReference type="ChEBI" id="CHEBI:62192"/>
    </reaction>
</comment>
<dbReference type="GO" id="GO:0042773">
    <property type="term" value="P:ATP synthesis coupled electron transport"/>
    <property type="evidence" value="ECO:0007669"/>
    <property type="project" value="InterPro"/>
</dbReference>
<comment type="catalytic activity">
    <reaction evidence="7">
        <text>a plastoquinone + NADPH + (n+1) H(+)(in) = a plastoquinol + NADP(+) + n H(+)(out)</text>
        <dbReference type="Rhea" id="RHEA:42612"/>
        <dbReference type="Rhea" id="RHEA-COMP:9561"/>
        <dbReference type="Rhea" id="RHEA-COMP:9562"/>
        <dbReference type="ChEBI" id="CHEBI:15378"/>
        <dbReference type="ChEBI" id="CHEBI:17757"/>
        <dbReference type="ChEBI" id="CHEBI:57783"/>
        <dbReference type="ChEBI" id="CHEBI:58349"/>
        <dbReference type="ChEBI" id="CHEBI:62192"/>
    </reaction>
</comment>
<keyword evidence="7" id="KW-0813">Transport</keyword>
<dbReference type="EC" id="7.1.1.-" evidence="7"/>
<dbReference type="GO" id="GO:0008137">
    <property type="term" value="F:NADH dehydrogenase (ubiquinone) activity"/>
    <property type="evidence" value="ECO:0007669"/>
    <property type="project" value="InterPro"/>
</dbReference>
<dbReference type="NCBIfam" id="TIGR01770">
    <property type="entry name" value="NDH_I_N"/>
    <property type="match status" value="1"/>
</dbReference>
<keyword evidence="7" id="KW-0793">Thylakoid</keyword>
<evidence type="ECO:0000256" key="6">
    <source>
        <dbReference type="ARBA" id="ARBA00023136"/>
    </source>
</evidence>
<feature type="transmembrane region" description="Helical" evidence="7">
    <location>
        <begin position="376"/>
        <end position="398"/>
    </location>
</feature>
<keyword evidence="4 7" id="KW-1133">Transmembrane helix</keyword>
<dbReference type="InterPro" id="IPR001750">
    <property type="entry name" value="ND/Mrp_TM"/>
</dbReference>
<feature type="transmembrane region" description="Helical" evidence="7">
    <location>
        <begin position="281"/>
        <end position="300"/>
    </location>
</feature>
<protein>
    <recommendedName>
        <fullName evidence="7">NAD(P)H-quinone oxidoreductase subunit 2, chloroplastic</fullName>
        <ecNumber evidence="7">7.1.1.-</ecNumber>
    </recommendedName>
    <alternativeName>
        <fullName evidence="7">NAD(P)H dehydrogenase, subunit 2</fullName>
    </alternativeName>
    <alternativeName>
        <fullName evidence="7">NADH-plastoquinone oxidoreductase subunit 2</fullName>
    </alternativeName>
</protein>
<sequence>MDFQSIVASLHLANLWPEGFILLTLLVLVSLDLTLNNFSRRWIEAITYGGLTGALVSLVAIDSTSIPPMTFSGSFQADMLSVVFRGFLILSCGLCVLLSLEYVEQAGHALVEFMVLLLTATLGGMLLAGANDLVLMFVALETLGLSSYMLTGYMKRDARSNEAALKYLLIGGASSSFFLYGVSWLYGASGGHVELDYVANALMATDLSNSLACGIALLLMTVGVGFKLSAAPFHQWTPDVYQGSPTPVVAFLSVGSKAAGLVLTVRMLATLFPGLTEEWHEIFAILAILSMVIGNVIALAQTSVKRMLGYSSVAQAGFLLIGLLTGHEEGYSSMILYMLIYILMNLGAFACVILFGLRTGTDQIQDYSGLLHKDPFLAVCFTVCLLSLGGIPPLAGFFGKVYLFWVGWQAGLYTLVMIGLITSVISIYYYLGVVKIMLVKPRQEMSLSVQQYPTRAWAIEALQPLEVSILVCVVGSLGIGVAGNSIFNAASWAVLQTPILL</sequence>
<feature type="transmembrane region" description="Helical" evidence="7">
    <location>
        <begin position="110"/>
        <end position="128"/>
    </location>
</feature>
<dbReference type="HAMAP" id="MF_00445">
    <property type="entry name" value="NDH1_NuoN_1"/>
    <property type="match status" value="1"/>
</dbReference>
<dbReference type="RefSeq" id="YP_010231209.1">
    <property type="nucleotide sequence ID" value="NC_059722.1"/>
</dbReference>
<evidence type="ECO:0000313" key="9">
    <source>
        <dbReference type="EMBL" id="QSV37278.1"/>
    </source>
</evidence>
<keyword evidence="7" id="KW-0618">Plastoquinone</keyword>
<keyword evidence="7" id="KW-0521">NADP</keyword>
<reference evidence="9" key="1">
    <citation type="journal article" date="2021" name="Mitochondrial DNA Part B Resour">
        <title>A gene-rich and compact chloroplast genome of the green alga Nephroselmis pyriformis (N.Carter) Ettl 1982 from the shores of Mersin (Eastern Mediterranean Sea).</title>
        <authorList>
            <person name="Gastineau R."/>
            <person name="Konucu M."/>
            <person name="Tekdal D."/>
            <person name="Lemieux C."/>
            <person name="Turmel M."/>
            <person name="Witkowski A."/>
            <person name="Eker-Develi E."/>
        </authorList>
    </citation>
    <scope>NUCLEOTIDE SEQUENCE</scope>
    <source>
        <strain evidence="9">MED1</strain>
    </source>
</reference>
<gene>
    <name evidence="7 9" type="primary">ndhB</name>
</gene>
<feature type="transmembrane region" description="Helical" evidence="7">
    <location>
        <begin position="82"/>
        <end position="103"/>
    </location>
</feature>
<keyword evidence="9" id="KW-0150">Chloroplast</keyword>
<evidence type="ECO:0000259" key="8">
    <source>
        <dbReference type="Pfam" id="PF00361"/>
    </source>
</evidence>
<proteinExistence type="inferred from homology"/>
<keyword evidence="5 7" id="KW-0520">NAD</keyword>
<feature type="domain" description="NADH:quinone oxidoreductase/Mrp antiporter transmembrane" evidence="8">
    <location>
        <begin position="130"/>
        <end position="426"/>
    </location>
</feature>
<evidence type="ECO:0000256" key="1">
    <source>
        <dbReference type="ARBA" id="ARBA00004141"/>
    </source>
</evidence>
<evidence type="ECO:0000256" key="3">
    <source>
        <dbReference type="ARBA" id="ARBA00022967"/>
    </source>
</evidence>
<keyword evidence="3 7" id="KW-1278">Translocase</keyword>
<feature type="transmembrane region" description="Helical" evidence="7">
    <location>
        <begin position="134"/>
        <end position="153"/>
    </location>
</feature>
<comment type="function">
    <text evidence="7">NDH shuttles electrons from NAD(P)H:plastoquinone, via FMN and iron-sulfur (Fe-S) centers, to quinones in the photosynthetic chain and possibly in a chloroplast respiratory chain. The immediate electron acceptor for the enzyme in this species is believed to be plastoquinone. Couples the redox reaction to proton translocation, and thus conserves the redox energy in a proton gradient.</text>
</comment>
<evidence type="ECO:0000256" key="4">
    <source>
        <dbReference type="ARBA" id="ARBA00022989"/>
    </source>
</evidence>
<feature type="transmembrane region" description="Helical" evidence="7">
    <location>
        <begin position="248"/>
        <end position="269"/>
    </location>
</feature>
<dbReference type="GO" id="GO:0048038">
    <property type="term" value="F:quinone binding"/>
    <property type="evidence" value="ECO:0007669"/>
    <property type="project" value="UniProtKB-KW"/>
</dbReference>
<dbReference type="Pfam" id="PF00361">
    <property type="entry name" value="Proton_antipo_M"/>
    <property type="match status" value="1"/>
</dbReference>
<dbReference type="PANTHER" id="PTHR22773">
    <property type="entry name" value="NADH DEHYDROGENASE"/>
    <property type="match status" value="1"/>
</dbReference>
<keyword evidence="7" id="KW-0874">Quinone</keyword>
<evidence type="ECO:0000256" key="5">
    <source>
        <dbReference type="ARBA" id="ARBA00023027"/>
    </source>
</evidence>
<feature type="transmembrane region" description="Helical" evidence="7">
    <location>
        <begin position="331"/>
        <end position="355"/>
    </location>
</feature>
<dbReference type="AlphaFoldDB" id="A0A8A2H7V2"/>
<name>A0A8A2H7V2_9CHLO</name>
<comment type="similarity">
    <text evidence="7">Belongs to the complex I subunit 2 family.</text>
</comment>
<organism evidence="9">
    <name type="scientific">Nephroselmis pyriformis</name>
    <dbReference type="NCBI Taxonomy" id="156128"/>
    <lineage>
        <taxon>Eukaryota</taxon>
        <taxon>Viridiplantae</taxon>
        <taxon>Chlorophyta</taxon>
        <taxon>Nephroselmidophyceae</taxon>
        <taxon>Nephroselmidales</taxon>
        <taxon>Nephroselmidaceae</taxon>
        <taxon>Nephroselmis</taxon>
    </lineage>
</organism>
<feature type="transmembrane region" description="Helical" evidence="7">
    <location>
        <begin position="307"/>
        <end position="325"/>
    </location>
</feature>
<comment type="subcellular location">
    <subcellularLocation>
        <location evidence="1">Membrane</location>
        <topology evidence="1">Multi-pass membrane protein</topology>
    </subcellularLocation>
    <subcellularLocation>
        <location evidence="7">Plastid</location>
        <location evidence="7">Chloroplast thylakoid membrane</location>
        <topology evidence="7">Multi-pass membrane protein</topology>
    </subcellularLocation>
</comment>
<dbReference type="EMBL" id="MW077730">
    <property type="protein sequence ID" value="QSV37278.1"/>
    <property type="molecule type" value="Genomic_DNA"/>
</dbReference>